<protein>
    <recommendedName>
        <fullName evidence="1">Galactosyltransferase N-terminal domain-containing protein</fullName>
    </recommendedName>
</protein>
<name>A0A9J6GUV2_HAELO</name>
<dbReference type="EMBL" id="JABSTR010000008">
    <property type="protein sequence ID" value="KAH9378167.1"/>
    <property type="molecule type" value="Genomic_DNA"/>
</dbReference>
<dbReference type="GO" id="GO:0016020">
    <property type="term" value="C:membrane"/>
    <property type="evidence" value="ECO:0007669"/>
    <property type="project" value="GOC"/>
</dbReference>
<dbReference type="GO" id="GO:0005794">
    <property type="term" value="C:Golgi apparatus"/>
    <property type="evidence" value="ECO:0007669"/>
    <property type="project" value="TreeGrafter"/>
</dbReference>
<proteinExistence type="predicted"/>
<dbReference type="GO" id="GO:0006688">
    <property type="term" value="P:glycosphingolipid biosynthetic process"/>
    <property type="evidence" value="ECO:0007669"/>
    <property type="project" value="TreeGrafter"/>
</dbReference>
<dbReference type="PANTHER" id="PTHR19300:SF57">
    <property type="entry name" value="BETA-1,4-N-ACETYLGALACTOSAMINYLTRANSFERASE"/>
    <property type="match status" value="1"/>
</dbReference>
<comment type="caution">
    <text evidence="2">The sequence shown here is derived from an EMBL/GenBank/DDBJ whole genome shotgun (WGS) entry which is preliminary data.</text>
</comment>
<dbReference type="GO" id="GO:0033842">
    <property type="term" value="F:N-acetyl-beta-glucosaminyl-derivative 4-beta-N-acetylgalactosaminyltransferase activity"/>
    <property type="evidence" value="ECO:0007669"/>
    <property type="project" value="TreeGrafter"/>
</dbReference>
<dbReference type="InterPro" id="IPR003859">
    <property type="entry name" value="Galactosyl_T"/>
</dbReference>
<dbReference type="InterPro" id="IPR029044">
    <property type="entry name" value="Nucleotide-diphossugar_trans"/>
</dbReference>
<dbReference type="Gene3D" id="3.90.550.10">
    <property type="entry name" value="Spore Coat Polysaccharide Biosynthesis Protein SpsA, Chain A"/>
    <property type="match status" value="1"/>
</dbReference>
<evidence type="ECO:0000313" key="2">
    <source>
        <dbReference type="EMBL" id="KAH9378167.1"/>
    </source>
</evidence>
<dbReference type="Pfam" id="PF13733">
    <property type="entry name" value="Glyco_transf_7N"/>
    <property type="match status" value="1"/>
</dbReference>
<reference evidence="2 3" key="1">
    <citation type="journal article" date="2020" name="Cell">
        <title>Large-Scale Comparative Analyses of Tick Genomes Elucidate Their Genetic Diversity and Vector Capacities.</title>
        <authorList>
            <consortium name="Tick Genome and Microbiome Consortium (TIGMIC)"/>
            <person name="Jia N."/>
            <person name="Wang J."/>
            <person name="Shi W."/>
            <person name="Du L."/>
            <person name="Sun Y."/>
            <person name="Zhan W."/>
            <person name="Jiang J.F."/>
            <person name="Wang Q."/>
            <person name="Zhang B."/>
            <person name="Ji P."/>
            <person name="Bell-Sakyi L."/>
            <person name="Cui X.M."/>
            <person name="Yuan T.T."/>
            <person name="Jiang B.G."/>
            <person name="Yang W.F."/>
            <person name="Lam T.T."/>
            <person name="Chang Q.C."/>
            <person name="Ding S.J."/>
            <person name="Wang X.J."/>
            <person name="Zhu J.G."/>
            <person name="Ruan X.D."/>
            <person name="Zhao L."/>
            <person name="Wei J.T."/>
            <person name="Ye R.Z."/>
            <person name="Que T.C."/>
            <person name="Du C.H."/>
            <person name="Zhou Y.H."/>
            <person name="Cheng J.X."/>
            <person name="Dai P.F."/>
            <person name="Guo W.B."/>
            <person name="Han X.H."/>
            <person name="Huang E.J."/>
            <person name="Li L.F."/>
            <person name="Wei W."/>
            <person name="Gao Y.C."/>
            <person name="Liu J.Z."/>
            <person name="Shao H.Z."/>
            <person name="Wang X."/>
            <person name="Wang C.C."/>
            <person name="Yang T.C."/>
            <person name="Huo Q.B."/>
            <person name="Li W."/>
            <person name="Chen H.Y."/>
            <person name="Chen S.E."/>
            <person name="Zhou L.G."/>
            <person name="Ni X.B."/>
            <person name="Tian J.H."/>
            <person name="Sheng Y."/>
            <person name="Liu T."/>
            <person name="Pan Y.S."/>
            <person name="Xia L.Y."/>
            <person name="Li J."/>
            <person name="Zhao F."/>
            <person name="Cao W.C."/>
        </authorList>
    </citation>
    <scope>NUCLEOTIDE SEQUENCE [LARGE SCALE GENOMIC DNA]</scope>
    <source>
        <strain evidence="2">HaeL-2018</strain>
    </source>
</reference>
<evidence type="ECO:0000313" key="3">
    <source>
        <dbReference type="Proteomes" id="UP000821853"/>
    </source>
</evidence>
<dbReference type="SUPFAM" id="SSF53448">
    <property type="entry name" value="Nucleotide-diphospho-sugar transferases"/>
    <property type="match status" value="1"/>
</dbReference>
<gene>
    <name evidence="2" type="ORF">HPB48_011425</name>
</gene>
<dbReference type="OrthoDB" id="10038994at2759"/>
<evidence type="ECO:0000259" key="1">
    <source>
        <dbReference type="Pfam" id="PF13733"/>
    </source>
</evidence>
<feature type="domain" description="Galactosyltransferase N-terminal" evidence="1">
    <location>
        <begin position="23"/>
        <end position="95"/>
    </location>
</feature>
<keyword evidence="3" id="KW-1185">Reference proteome</keyword>
<dbReference type="GO" id="GO:0008378">
    <property type="term" value="F:galactosyltransferase activity"/>
    <property type="evidence" value="ECO:0007669"/>
    <property type="project" value="TreeGrafter"/>
</dbReference>
<dbReference type="InterPro" id="IPR027995">
    <property type="entry name" value="Galactosyl_T_N"/>
</dbReference>
<sequence length="121" mass="13896">MLDKNFVFLIAVGYIEPVLNVGSLTDVIHKFPHVSEGGRFKPNNCTSRHRVAILIPYRNRSEHLNVLLYNLHRFLAQQQLDYGVFVIEQVSEAYYVVTSTAVTSFFCIFAVRNSHFLFAKS</sequence>
<dbReference type="VEuPathDB" id="VectorBase:HLOH_042328"/>
<dbReference type="PANTHER" id="PTHR19300">
    <property type="entry name" value="BETA-1,4-GALACTOSYLTRANSFERASE"/>
    <property type="match status" value="1"/>
</dbReference>
<dbReference type="AlphaFoldDB" id="A0A9J6GUV2"/>
<dbReference type="GO" id="GO:0005975">
    <property type="term" value="P:carbohydrate metabolic process"/>
    <property type="evidence" value="ECO:0007669"/>
    <property type="project" value="InterPro"/>
</dbReference>
<organism evidence="2 3">
    <name type="scientific">Haemaphysalis longicornis</name>
    <name type="common">Bush tick</name>
    <dbReference type="NCBI Taxonomy" id="44386"/>
    <lineage>
        <taxon>Eukaryota</taxon>
        <taxon>Metazoa</taxon>
        <taxon>Ecdysozoa</taxon>
        <taxon>Arthropoda</taxon>
        <taxon>Chelicerata</taxon>
        <taxon>Arachnida</taxon>
        <taxon>Acari</taxon>
        <taxon>Parasitiformes</taxon>
        <taxon>Ixodida</taxon>
        <taxon>Ixodoidea</taxon>
        <taxon>Ixodidae</taxon>
        <taxon>Haemaphysalinae</taxon>
        <taxon>Haemaphysalis</taxon>
    </lineage>
</organism>
<dbReference type="Proteomes" id="UP000821853">
    <property type="component" value="Unassembled WGS sequence"/>
</dbReference>
<accession>A0A9J6GUV2</accession>